<comment type="caution">
    <text evidence="1">The sequence shown here is derived from an EMBL/GenBank/DDBJ whole genome shotgun (WGS) entry which is preliminary data.</text>
</comment>
<evidence type="ECO:0000313" key="1">
    <source>
        <dbReference type="EMBL" id="CAF0929193.1"/>
    </source>
</evidence>
<evidence type="ECO:0000313" key="3">
    <source>
        <dbReference type="Proteomes" id="UP000677228"/>
    </source>
</evidence>
<sequence length="85" mass="9551">MYAIMAMDSVFTSLLGKRYTNKRKQAWSFVFQQIVVDLGTGVEEAAAIANLNRSNISTTCNNDPVAIPQSVQKVYFISSYHSREK</sequence>
<dbReference type="Proteomes" id="UP000682733">
    <property type="component" value="Unassembled WGS sequence"/>
</dbReference>
<dbReference type="EMBL" id="CAJNOK010004197">
    <property type="protein sequence ID" value="CAF0929193.1"/>
    <property type="molecule type" value="Genomic_DNA"/>
</dbReference>
<proteinExistence type="predicted"/>
<reference evidence="1" key="1">
    <citation type="submission" date="2021-02" db="EMBL/GenBank/DDBJ databases">
        <authorList>
            <person name="Nowell W R."/>
        </authorList>
    </citation>
    <scope>NUCLEOTIDE SEQUENCE</scope>
</reference>
<name>A0A8S2DML3_9BILA</name>
<dbReference type="EMBL" id="CAJOBA010004199">
    <property type="protein sequence ID" value="CAF3706041.1"/>
    <property type="molecule type" value="Genomic_DNA"/>
</dbReference>
<accession>A0A8S2DML3</accession>
<dbReference type="AlphaFoldDB" id="A0A8S2DML3"/>
<organism evidence="1 3">
    <name type="scientific">Didymodactylos carnosus</name>
    <dbReference type="NCBI Taxonomy" id="1234261"/>
    <lineage>
        <taxon>Eukaryota</taxon>
        <taxon>Metazoa</taxon>
        <taxon>Spiralia</taxon>
        <taxon>Gnathifera</taxon>
        <taxon>Rotifera</taxon>
        <taxon>Eurotatoria</taxon>
        <taxon>Bdelloidea</taxon>
        <taxon>Philodinida</taxon>
        <taxon>Philodinidae</taxon>
        <taxon>Didymodactylos</taxon>
    </lineage>
</organism>
<gene>
    <name evidence="1" type="ORF">OVA965_LOCUS11054</name>
    <name evidence="2" type="ORF">TMI583_LOCUS11050</name>
</gene>
<evidence type="ECO:0000313" key="2">
    <source>
        <dbReference type="EMBL" id="CAF3706041.1"/>
    </source>
</evidence>
<protein>
    <submittedName>
        <fullName evidence="1">Uncharacterized protein</fullName>
    </submittedName>
</protein>
<dbReference type="Proteomes" id="UP000677228">
    <property type="component" value="Unassembled WGS sequence"/>
</dbReference>